<evidence type="ECO:0000259" key="8">
    <source>
        <dbReference type="Pfam" id="PF02230"/>
    </source>
</evidence>
<evidence type="ECO:0000256" key="7">
    <source>
        <dbReference type="ARBA" id="ARBA00023326"/>
    </source>
</evidence>
<feature type="non-terminal residue" evidence="9">
    <location>
        <position position="1"/>
    </location>
</feature>
<keyword evidence="10" id="KW-1185">Reference proteome</keyword>
<dbReference type="InterPro" id="IPR003140">
    <property type="entry name" value="PLipase/COase/thioEstase"/>
</dbReference>
<keyword evidence="6" id="KW-0119">Carbohydrate metabolism</keyword>
<feature type="domain" description="Phospholipase/carboxylesterase/thioesterase" evidence="8">
    <location>
        <begin position="60"/>
        <end position="156"/>
    </location>
</feature>
<name>A0ABT9I6T6_9GAMM</name>
<dbReference type="RefSeq" id="WP_305977889.1">
    <property type="nucleotide sequence ID" value="NZ_JAPJDZ010000308.1"/>
</dbReference>
<dbReference type="SUPFAM" id="SSF53474">
    <property type="entry name" value="alpha/beta-Hydrolases"/>
    <property type="match status" value="1"/>
</dbReference>
<keyword evidence="7" id="KW-0624">Polysaccharide degradation</keyword>
<evidence type="ECO:0000256" key="3">
    <source>
        <dbReference type="ARBA" id="ARBA00022651"/>
    </source>
</evidence>
<proteinExistence type="predicted"/>
<evidence type="ECO:0000313" key="9">
    <source>
        <dbReference type="EMBL" id="MDP5138798.1"/>
    </source>
</evidence>
<evidence type="ECO:0000256" key="4">
    <source>
        <dbReference type="ARBA" id="ARBA00022729"/>
    </source>
</evidence>
<dbReference type="InterPro" id="IPR029058">
    <property type="entry name" value="AB_hydrolase_fold"/>
</dbReference>
<evidence type="ECO:0000256" key="2">
    <source>
        <dbReference type="ARBA" id="ARBA00022525"/>
    </source>
</evidence>
<comment type="caution">
    <text evidence="9">The sequence shown here is derived from an EMBL/GenBank/DDBJ whole genome shotgun (WGS) entry which is preliminary data.</text>
</comment>
<accession>A0ABT9I6T6</accession>
<dbReference type="EMBL" id="JAPJDZ010000308">
    <property type="protein sequence ID" value="MDP5138798.1"/>
    <property type="molecule type" value="Genomic_DNA"/>
</dbReference>
<evidence type="ECO:0000256" key="1">
    <source>
        <dbReference type="ARBA" id="ARBA00004613"/>
    </source>
</evidence>
<organism evidence="9 10">
    <name type="scientific">Rheinheimera baltica</name>
    <dbReference type="NCBI Taxonomy" id="67576"/>
    <lineage>
        <taxon>Bacteria</taxon>
        <taxon>Pseudomonadati</taxon>
        <taxon>Pseudomonadota</taxon>
        <taxon>Gammaproteobacteria</taxon>
        <taxon>Chromatiales</taxon>
        <taxon>Chromatiaceae</taxon>
        <taxon>Rheinheimera</taxon>
    </lineage>
</organism>
<dbReference type="Gene3D" id="3.40.50.1820">
    <property type="entry name" value="alpha/beta hydrolase"/>
    <property type="match status" value="1"/>
</dbReference>
<sequence length="230" mass="24973">LLAFHGSPPSYGTPEKLNQFLALQQFADQYGYLIALPQGGDDWAWSSELQPGATKSVDTQYALDIVDRLVSAHNADASKVATIGFSAGAMMSYQLICQIPEQVKAAFTVSGQAVGELAACQPALPVALHHLHGIADSEMPINGRVTISGKKINSLTDTLARFRQINGCASTYEEIEPKQLQTAGNLATRFEYQGCLKVTGYTLVETTEHQPDYIKPELHALMHTLFDSAF</sequence>
<dbReference type="Pfam" id="PF02230">
    <property type="entry name" value="Abhydrolase_2"/>
    <property type="match status" value="1"/>
</dbReference>
<gene>
    <name evidence="9" type="ORF">ORJ04_22895</name>
</gene>
<keyword evidence="2" id="KW-0964">Secreted</keyword>
<keyword evidence="5" id="KW-0378">Hydrolase</keyword>
<dbReference type="PANTHER" id="PTHR38050">
    <property type="match status" value="1"/>
</dbReference>
<keyword evidence="3" id="KW-0858">Xylan degradation</keyword>
<keyword evidence="4" id="KW-0732">Signal</keyword>
<reference evidence="9 10" key="1">
    <citation type="submission" date="2022-11" db="EMBL/GenBank/DDBJ databases">
        <title>Viruses from the air-sea interface of a natural surface slick.</title>
        <authorList>
            <person name="Rahlff J."/>
            <person name="Holmfeldt K."/>
        </authorList>
    </citation>
    <scope>NUCLEOTIDE SEQUENCE [LARGE SCALE GENOMIC DNA]</scope>
    <source>
        <strain evidence="9 10">SMS4</strain>
    </source>
</reference>
<protein>
    <recommendedName>
        <fullName evidence="8">Phospholipase/carboxylesterase/thioesterase domain-containing protein</fullName>
    </recommendedName>
</protein>
<evidence type="ECO:0000256" key="6">
    <source>
        <dbReference type="ARBA" id="ARBA00023277"/>
    </source>
</evidence>
<comment type="subcellular location">
    <subcellularLocation>
        <location evidence="1">Secreted</location>
    </subcellularLocation>
</comment>
<dbReference type="InterPro" id="IPR043595">
    <property type="entry name" value="FaeB/C/D"/>
</dbReference>
<evidence type="ECO:0000313" key="10">
    <source>
        <dbReference type="Proteomes" id="UP001231109"/>
    </source>
</evidence>
<evidence type="ECO:0000256" key="5">
    <source>
        <dbReference type="ARBA" id="ARBA00022801"/>
    </source>
</evidence>
<dbReference type="Proteomes" id="UP001231109">
    <property type="component" value="Unassembled WGS sequence"/>
</dbReference>
<dbReference type="PANTHER" id="PTHR38050:SF2">
    <property type="entry name" value="FERULOYL ESTERASE C-RELATED"/>
    <property type="match status" value="1"/>
</dbReference>